<proteinExistence type="predicted"/>
<sequence>MPLPLPNLDDRRWADLVEEGRALIPRYAPGWTDHNVSDPGMTLLDLLAWVIEADLYRVNRVTDRFRRKFLALVGLSASPPRPAVATIALSTISGVPRHLPAGTILSARQAPGDAPLLYRLDREVTITGLTVAAVQVAGTLADGSSHMIDRSADLRAGQPIAAFGDDPDGRTEAALLVGLEADPSLVAGEVLTLALVVSESDDADAERDAMATADIDPRVHHGCRTVWEWYDGETWRAFPASAVVDDTRALTLSGAARIEVPPSWPGSVLGAVTIPLRWLRCRLSEGRPDAGPKVSAVVGDAVPVVQAVSAHSSLPVAPGVELPAGTPVVGWRGRVRISLDRTNRVVRFDQPATDGVLCTVVGWRPPIGLVEGELSLTVQRVGPLRGEPAETIVVVPGAPILPASLSVWTTDSDGATEQRWSAVADFDSGTAKDAAYTVDPVTGTLTFGDGDHGRTLPGGHHAWVSADLTAGASGTPGPPATWELADDPRNHAVFGPATDLGLIRADVTITLVASSVRPGSDAGDLAEAEGLAAEELWAHERLLELATGSPPSLDQVAPEAVLGRAAPDRAGTLVDFERLARGVPGTSVARARAWSALDTGHPCLTAPGTVAVVVVPSVPASRPEPTPGLLRTVRSYLSARRTLGSKLLVVGPRYVEVAVAASVAAIEGADRDRVQHDVTAALTAFLDPLSGGPAGLGWPFGRDVVRGEVLQVVASVPGVDYVAGLELTAVSPGCPPLPGGCGNVAVAPTMLVASGKHQVEVS</sequence>
<dbReference type="Proteomes" id="UP000294508">
    <property type="component" value="Unassembled WGS sequence"/>
</dbReference>
<dbReference type="AlphaFoldDB" id="A0A4R2GZT6"/>
<keyword evidence="2" id="KW-1185">Reference proteome</keyword>
<comment type="caution">
    <text evidence="1">The sequence shown here is derived from an EMBL/GenBank/DDBJ whole genome shotgun (WGS) entry which is preliminary data.</text>
</comment>
<evidence type="ECO:0000313" key="1">
    <source>
        <dbReference type="EMBL" id="TCO17184.1"/>
    </source>
</evidence>
<protein>
    <submittedName>
        <fullName evidence="1">Putative phage baseplate assembly protein</fullName>
    </submittedName>
</protein>
<evidence type="ECO:0000313" key="2">
    <source>
        <dbReference type="Proteomes" id="UP000294508"/>
    </source>
</evidence>
<accession>A0A4R2GZT6</accession>
<reference evidence="1 2" key="1">
    <citation type="journal article" date="2015" name="Stand. Genomic Sci.">
        <title>Genomic Encyclopedia of Bacterial and Archaeal Type Strains, Phase III: the genomes of soil and plant-associated and newly described type strains.</title>
        <authorList>
            <person name="Whitman W.B."/>
            <person name="Woyke T."/>
            <person name="Klenk H.P."/>
            <person name="Zhou Y."/>
            <person name="Lilburn T.G."/>
            <person name="Beck B.J."/>
            <person name="De Vos P."/>
            <person name="Vandamme P."/>
            <person name="Eisen J.A."/>
            <person name="Garrity G."/>
            <person name="Hugenholtz P."/>
            <person name="Kyrpides N.C."/>
        </authorList>
    </citation>
    <scope>NUCLEOTIDE SEQUENCE [LARGE SCALE GENOMIC DNA]</scope>
    <source>
        <strain evidence="1 2">VKM Ac-2572</strain>
    </source>
</reference>
<dbReference type="OrthoDB" id="9027184at2"/>
<gene>
    <name evidence="1" type="ORF">EV652_11812</name>
</gene>
<dbReference type="RefSeq" id="WP_132214629.1">
    <property type="nucleotide sequence ID" value="NZ_SLWN01000018.1"/>
</dbReference>
<organism evidence="1 2">
    <name type="scientific">Kribbella steppae</name>
    <dbReference type="NCBI Taxonomy" id="2512223"/>
    <lineage>
        <taxon>Bacteria</taxon>
        <taxon>Bacillati</taxon>
        <taxon>Actinomycetota</taxon>
        <taxon>Actinomycetes</taxon>
        <taxon>Propionibacteriales</taxon>
        <taxon>Kribbellaceae</taxon>
        <taxon>Kribbella</taxon>
    </lineage>
</organism>
<name>A0A4R2GZT6_9ACTN</name>
<dbReference type="EMBL" id="SLWN01000018">
    <property type="protein sequence ID" value="TCO17184.1"/>
    <property type="molecule type" value="Genomic_DNA"/>
</dbReference>